<evidence type="ECO:0000259" key="14">
    <source>
        <dbReference type="Pfam" id="PF17655"/>
    </source>
</evidence>
<comment type="similarity">
    <text evidence="11">Belongs to the inward rectifier-type potassium channel (TC 1.A.2.1) family.</text>
</comment>
<evidence type="ECO:0000313" key="15">
    <source>
        <dbReference type="EMBL" id="KAK3270871.1"/>
    </source>
</evidence>
<evidence type="ECO:0000256" key="9">
    <source>
        <dbReference type="ARBA" id="ARBA00023136"/>
    </source>
</evidence>
<dbReference type="GO" id="GO:0034702">
    <property type="term" value="C:monoatomic ion channel complex"/>
    <property type="evidence" value="ECO:0007669"/>
    <property type="project" value="UniProtKB-KW"/>
</dbReference>
<evidence type="ECO:0000313" key="16">
    <source>
        <dbReference type="Proteomes" id="UP001190700"/>
    </source>
</evidence>
<keyword evidence="2 11" id="KW-0813">Transport</keyword>
<dbReference type="GO" id="GO:1990573">
    <property type="term" value="P:potassium ion import across plasma membrane"/>
    <property type="evidence" value="ECO:0007669"/>
    <property type="project" value="TreeGrafter"/>
</dbReference>
<dbReference type="GO" id="GO:0005886">
    <property type="term" value="C:plasma membrane"/>
    <property type="evidence" value="ECO:0007669"/>
    <property type="project" value="TreeGrafter"/>
</dbReference>
<dbReference type="GO" id="GO:0005242">
    <property type="term" value="F:inward rectifier potassium channel activity"/>
    <property type="evidence" value="ECO:0007669"/>
    <property type="project" value="InterPro"/>
</dbReference>
<evidence type="ECO:0000256" key="3">
    <source>
        <dbReference type="ARBA" id="ARBA00022538"/>
    </source>
</evidence>
<evidence type="ECO:0000256" key="8">
    <source>
        <dbReference type="ARBA" id="ARBA00023065"/>
    </source>
</evidence>
<gene>
    <name evidence="15" type="ORF">CYMTET_20751</name>
</gene>
<evidence type="ECO:0000256" key="6">
    <source>
        <dbReference type="ARBA" id="ARBA00022958"/>
    </source>
</evidence>
<feature type="domain" description="Potassium channel" evidence="13">
    <location>
        <begin position="108"/>
        <end position="186"/>
    </location>
</feature>
<keyword evidence="5 11" id="KW-0851">Voltage-gated channel</keyword>
<evidence type="ECO:0000256" key="10">
    <source>
        <dbReference type="ARBA" id="ARBA00023303"/>
    </source>
</evidence>
<dbReference type="SUPFAM" id="SSF81296">
    <property type="entry name" value="E set domains"/>
    <property type="match status" value="1"/>
</dbReference>
<keyword evidence="7 12" id="KW-1133">Transmembrane helix</keyword>
<organism evidence="15 16">
    <name type="scientific">Cymbomonas tetramitiformis</name>
    <dbReference type="NCBI Taxonomy" id="36881"/>
    <lineage>
        <taxon>Eukaryota</taxon>
        <taxon>Viridiplantae</taxon>
        <taxon>Chlorophyta</taxon>
        <taxon>Pyramimonadophyceae</taxon>
        <taxon>Pyramimonadales</taxon>
        <taxon>Pyramimonadaceae</taxon>
        <taxon>Cymbomonas</taxon>
    </lineage>
</organism>
<keyword evidence="8 11" id="KW-0406">Ion transport</keyword>
<protein>
    <recommendedName>
        <fullName evidence="17">Inward rectifier potassium channel C-terminal domain-containing protein</fullName>
    </recommendedName>
</protein>
<keyword evidence="9 12" id="KW-0472">Membrane</keyword>
<dbReference type="PANTHER" id="PTHR11767:SF102">
    <property type="entry name" value="INWARDLY RECTIFYING POTASSIUM CHANNEL 1, ISOFORM F"/>
    <property type="match status" value="1"/>
</dbReference>
<keyword evidence="3 11" id="KW-0633">Potassium transport</keyword>
<evidence type="ECO:0000256" key="12">
    <source>
        <dbReference type="SAM" id="Phobius"/>
    </source>
</evidence>
<dbReference type="Proteomes" id="UP001190700">
    <property type="component" value="Unassembled WGS sequence"/>
</dbReference>
<dbReference type="PANTHER" id="PTHR11767">
    <property type="entry name" value="INWARD RECTIFIER POTASSIUM CHANNEL"/>
    <property type="match status" value="1"/>
</dbReference>
<reference evidence="15 16" key="1">
    <citation type="journal article" date="2015" name="Genome Biol. Evol.">
        <title>Comparative Genomics of a Bacterivorous Green Alga Reveals Evolutionary Causalities and Consequences of Phago-Mixotrophic Mode of Nutrition.</title>
        <authorList>
            <person name="Burns J.A."/>
            <person name="Paasch A."/>
            <person name="Narechania A."/>
            <person name="Kim E."/>
        </authorList>
    </citation>
    <scope>NUCLEOTIDE SEQUENCE [LARGE SCALE GENOMIC DNA]</scope>
    <source>
        <strain evidence="15 16">PLY_AMNH</strain>
    </source>
</reference>
<accession>A0AAE0L3K2</accession>
<proteinExistence type="inferred from homology"/>
<keyword evidence="16" id="KW-1185">Reference proteome</keyword>
<feature type="transmembrane region" description="Helical" evidence="12">
    <location>
        <begin position="86"/>
        <end position="110"/>
    </location>
</feature>
<evidence type="ECO:0000256" key="7">
    <source>
        <dbReference type="ARBA" id="ARBA00022989"/>
    </source>
</evidence>
<sequence>MFHLRGNGFVRVPDAIVRVDGSSVPAGKLFAGGSTSSIDGLQVPLHQSGSEDGDVDTRRTRLVDRHSGGTLNVVHKGLDRRRTFSYLYFALLDATWSVTIMAIAICYLAFNFFFATLYLITHSFDEGANGHDPGFLTAFYFSIQTFDTIGYGKLLPEHNLGNWIVAVESFLGNLMLVFQTGLVFAKFSQPRALGHCIKFSDVATINKSNPCFEGSDTDGNYVSGAPSLAFRIVDLRPTSQILSSSFHLLCIKRLPCENGAEDIQIEEMDFELNRQRGRNRAIGMSAPLLNLPWTVVHKIDACSPLHGLSELRMKELKLELVAILDGTDESVSDNLQARWSYVTEEILRGFKFEPMVFPTQDADGRHLLLIDHNSFDALLAVNPVENEESNRGYHQG</sequence>
<dbReference type="InterPro" id="IPR016449">
    <property type="entry name" value="K_chnl_inward-rec_Kir"/>
</dbReference>
<dbReference type="EMBL" id="LGRX02010160">
    <property type="protein sequence ID" value="KAK3270871.1"/>
    <property type="molecule type" value="Genomic_DNA"/>
</dbReference>
<comment type="caution">
    <text evidence="15">The sequence shown here is derived from an EMBL/GenBank/DDBJ whole genome shotgun (WGS) entry which is preliminary data.</text>
</comment>
<dbReference type="Pfam" id="PF17655">
    <property type="entry name" value="IRK_C"/>
    <property type="match status" value="1"/>
</dbReference>
<dbReference type="InterPro" id="IPR013099">
    <property type="entry name" value="K_chnl_dom"/>
</dbReference>
<evidence type="ECO:0000256" key="1">
    <source>
        <dbReference type="ARBA" id="ARBA00004141"/>
    </source>
</evidence>
<evidence type="ECO:0000256" key="11">
    <source>
        <dbReference type="RuleBase" id="RU003822"/>
    </source>
</evidence>
<evidence type="ECO:0000256" key="5">
    <source>
        <dbReference type="ARBA" id="ARBA00022882"/>
    </source>
</evidence>
<dbReference type="PRINTS" id="PR01320">
    <property type="entry name" value="KIRCHANNEL"/>
</dbReference>
<dbReference type="InterPro" id="IPR013518">
    <property type="entry name" value="K_chnl_inward-rec_Kir_cyto"/>
</dbReference>
<evidence type="ECO:0000256" key="4">
    <source>
        <dbReference type="ARBA" id="ARBA00022692"/>
    </source>
</evidence>
<evidence type="ECO:0008006" key="17">
    <source>
        <dbReference type="Google" id="ProtNLM"/>
    </source>
</evidence>
<dbReference type="GO" id="GO:0034765">
    <property type="term" value="P:regulation of monoatomic ion transmembrane transport"/>
    <property type="evidence" value="ECO:0007669"/>
    <property type="project" value="TreeGrafter"/>
</dbReference>
<dbReference type="InterPro" id="IPR014756">
    <property type="entry name" value="Ig_E-set"/>
</dbReference>
<feature type="domain" description="Inward rectifier potassium channel C-terminal" evidence="14">
    <location>
        <begin position="228"/>
        <end position="382"/>
    </location>
</feature>
<evidence type="ECO:0000256" key="2">
    <source>
        <dbReference type="ARBA" id="ARBA00022448"/>
    </source>
</evidence>
<name>A0AAE0L3K2_9CHLO</name>
<keyword evidence="6 11" id="KW-0630">Potassium</keyword>
<keyword evidence="10 11" id="KW-0407">Ion channel</keyword>
<keyword evidence="4 11" id="KW-0812">Transmembrane</keyword>
<dbReference type="SUPFAM" id="SSF81324">
    <property type="entry name" value="Voltage-gated potassium channels"/>
    <property type="match status" value="1"/>
</dbReference>
<evidence type="ECO:0000259" key="13">
    <source>
        <dbReference type="Pfam" id="PF07885"/>
    </source>
</evidence>
<dbReference type="Pfam" id="PF07885">
    <property type="entry name" value="Ion_trans_2"/>
    <property type="match status" value="1"/>
</dbReference>
<dbReference type="InterPro" id="IPR041647">
    <property type="entry name" value="IRK_C"/>
</dbReference>
<dbReference type="Gene3D" id="1.10.287.70">
    <property type="match status" value="1"/>
</dbReference>
<comment type="subcellular location">
    <subcellularLocation>
        <location evidence="1 11">Membrane</location>
        <topology evidence="1 11">Multi-pass membrane protein</topology>
    </subcellularLocation>
</comment>
<dbReference type="Gene3D" id="2.60.40.1400">
    <property type="entry name" value="G protein-activated inward rectifier potassium channel 1"/>
    <property type="match status" value="1"/>
</dbReference>
<dbReference type="AlphaFoldDB" id="A0AAE0L3K2"/>